<accession>A0A8S5VG11</accession>
<proteinExistence type="predicted"/>
<organism evidence="1">
    <name type="scientific">Siphoviridae sp. ct3R43</name>
    <dbReference type="NCBI Taxonomy" id="2825321"/>
    <lineage>
        <taxon>Viruses</taxon>
        <taxon>Duplodnaviria</taxon>
        <taxon>Heunggongvirae</taxon>
        <taxon>Uroviricota</taxon>
        <taxon>Caudoviricetes</taxon>
    </lineage>
</organism>
<evidence type="ECO:0000313" key="1">
    <source>
        <dbReference type="EMBL" id="DAG05622.1"/>
    </source>
</evidence>
<reference evidence="1" key="1">
    <citation type="journal article" date="2021" name="Proc. Natl. Acad. Sci. U.S.A.">
        <title>A Catalog of Tens of Thousands of Viruses from Human Metagenomes Reveals Hidden Associations with Chronic Diseases.</title>
        <authorList>
            <person name="Tisza M.J."/>
            <person name="Buck C.B."/>
        </authorList>
    </citation>
    <scope>NUCLEOTIDE SEQUENCE</scope>
    <source>
        <strain evidence="1">Ct3R43</strain>
    </source>
</reference>
<dbReference type="EMBL" id="BK016262">
    <property type="protein sequence ID" value="DAG05622.1"/>
    <property type="molecule type" value="Genomic_DNA"/>
</dbReference>
<protein>
    <submittedName>
        <fullName evidence="1">Uncharacterized protein</fullName>
    </submittedName>
</protein>
<sequence>MTADKALEIIAWVKDRRDYRHACGLRRPADEAADTAAEDRARRVLDALRITADAFYSMTGR</sequence>
<name>A0A8S5VG11_9CAUD</name>